<reference evidence="3 4" key="1">
    <citation type="journal article" date="2019" name="Int. J. Syst. Evol. Microbiol.">
        <title>The Global Catalogue of Microorganisms (GCM) 10K type strain sequencing project: providing services to taxonomists for standard genome sequencing and annotation.</title>
        <authorList>
            <consortium name="The Broad Institute Genomics Platform"/>
            <consortium name="The Broad Institute Genome Sequencing Center for Infectious Disease"/>
            <person name="Wu L."/>
            <person name="Ma J."/>
        </authorList>
    </citation>
    <scope>NUCLEOTIDE SEQUENCE [LARGE SCALE GENOMIC DNA]</scope>
    <source>
        <strain evidence="3 4">CGMCC 1.12125</strain>
    </source>
</reference>
<feature type="transmembrane region" description="Helical" evidence="1">
    <location>
        <begin position="69"/>
        <end position="95"/>
    </location>
</feature>
<name>A0ABD6CBX1_9EURY</name>
<dbReference type="PROSITE" id="PS51201">
    <property type="entry name" value="RCK_N"/>
    <property type="match status" value="1"/>
</dbReference>
<protein>
    <submittedName>
        <fullName evidence="3">Potassium channel family protein</fullName>
    </submittedName>
</protein>
<dbReference type="Pfam" id="PF02254">
    <property type="entry name" value="TrkA_N"/>
    <property type="match status" value="1"/>
</dbReference>
<dbReference type="RefSeq" id="WP_247375377.1">
    <property type="nucleotide sequence ID" value="NZ_JALLGV010000001.1"/>
</dbReference>
<organism evidence="3 4">
    <name type="scientific">Halorientalis brevis</name>
    <dbReference type="NCBI Taxonomy" id="1126241"/>
    <lineage>
        <taxon>Archaea</taxon>
        <taxon>Methanobacteriati</taxon>
        <taxon>Methanobacteriota</taxon>
        <taxon>Stenosarchaea group</taxon>
        <taxon>Halobacteria</taxon>
        <taxon>Halobacteriales</taxon>
        <taxon>Haloarculaceae</taxon>
        <taxon>Halorientalis</taxon>
    </lineage>
</organism>
<accession>A0ABD6CBX1</accession>
<keyword evidence="3" id="KW-0813">Transport</keyword>
<evidence type="ECO:0000256" key="1">
    <source>
        <dbReference type="SAM" id="Phobius"/>
    </source>
</evidence>
<dbReference type="InterPro" id="IPR036291">
    <property type="entry name" value="NAD(P)-bd_dom_sf"/>
</dbReference>
<dbReference type="InterPro" id="IPR003148">
    <property type="entry name" value="RCK_N"/>
</dbReference>
<evidence type="ECO:0000313" key="4">
    <source>
        <dbReference type="Proteomes" id="UP001597119"/>
    </source>
</evidence>
<keyword evidence="4" id="KW-1185">Reference proteome</keyword>
<keyword evidence="3" id="KW-0406">Ion transport</keyword>
<feature type="transmembrane region" description="Helical" evidence="1">
    <location>
        <begin position="21"/>
        <end position="49"/>
    </location>
</feature>
<dbReference type="GO" id="GO:0034220">
    <property type="term" value="P:monoatomic ion transmembrane transport"/>
    <property type="evidence" value="ECO:0007669"/>
    <property type="project" value="UniProtKB-KW"/>
</dbReference>
<evidence type="ECO:0000259" key="2">
    <source>
        <dbReference type="PROSITE" id="PS51201"/>
    </source>
</evidence>
<evidence type="ECO:0000313" key="3">
    <source>
        <dbReference type="EMBL" id="MFD1587050.1"/>
    </source>
</evidence>
<comment type="caution">
    <text evidence="3">The sequence shown here is derived from an EMBL/GenBank/DDBJ whole genome shotgun (WGS) entry which is preliminary data.</text>
</comment>
<keyword evidence="1" id="KW-0812">Transmembrane</keyword>
<dbReference type="AlphaFoldDB" id="A0ABD6CBX1"/>
<keyword evidence="1" id="KW-1133">Transmembrane helix</keyword>
<proteinExistence type="predicted"/>
<gene>
    <name evidence="3" type="ORF">ACFR9U_08640</name>
</gene>
<keyword evidence="1" id="KW-0472">Membrane</keyword>
<dbReference type="EMBL" id="JBHUDJ010000003">
    <property type="protein sequence ID" value="MFD1587050.1"/>
    <property type="molecule type" value="Genomic_DNA"/>
</dbReference>
<keyword evidence="3" id="KW-0407">Ion channel</keyword>
<dbReference type="SUPFAM" id="SSF51735">
    <property type="entry name" value="NAD(P)-binding Rossmann-fold domains"/>
    <property type="match status" value="1"/>
</dbReference>
<dbReference type="PANTHER" id="PTHR43833">
    <property type="entry name" value="POTASSIUM CHANNEL PROTEIN 2-RELATED-RELATED"/>
    <property type="match status" value="1"/>
</dbReference>
<dbReference type="Gene3D" id="3.40.50.720">
    <property type="entry name" value="NAD(P)-binding Rossmann-like Domain"/>
    <property type="match status" value="1"/>
</dbReference>
<sequence length="245" mass="25987">MSPTAGSVRSRIRAALLPVSLFVLIVLGAVTGFTLLTGIGLVDAAFWLLDPTSIELYFESHGGPETATKAFALVVFSGLILTGLWIGETVLNAVFGGQFGEELRRMQTQKAIDSLSDHTIICGHGMFGRTVAQQLQSRGDDVVVIETDESKIARIGDEILAVEGDARREEALRRAGVTRARAVIAGIDDSNVNIQIGVVTSQLAPEARLVVRVGDEMYESVARRAGADTVIIPEVVSGSDVVAGL</sequence>
<dbReference type="Proteomes" id="UP001597119">
    <property type="component" value="Unassembled WGS sequence"/>
</dbReference>
<dbReference type="InterPro" id="IPR050721">
    <property type="entry name" value="Trk_Ktr_HKT_K-transport"/>
</dbReference>
<feature type="domain" description="RCK N-terminal" evidence="2">
    <location>
        <begin position="116"/>
        <end position="232"/>
    </location>
</feature>